<evidence type="ECO:0000313" key="11">
    <source>
        <dbReference type="Proteomes" id="UP001611548"/>
    </source>
</evidence>
<accession>A0ABW7V0Q6</accession>
<keyword evidence="11" id="KW-1185">Reference proteome</keyword>
<feature type="compositionally biased region" description="Basic and acidic residues" evidence="8">
    <location>
        <begin position="1"/>
        <end position="13"/>
    </location>
</feature>
<dbReference type="InterPro" id="IPR001249">
    <property type="entry name" value="AcCoA_biotinCC"/>
</dbReference>
<dbReference type="EMBL" id="JBIRWE010000009">
    <property type="protein sequence ID" value="MFI1966538.1"/>
    <property type="molecule type" value="Genomic_DNA"/>
</dbReference>
<dbReference type="Pfam" id="PF00364">
    <property type="entry name" value="Biotin_lipoyl"/>
    <property type="match status" value="1"/>
</dbReference>
<evidence type="ECO:0000256" key="1">
    <source>
        <dbReference type="ARBA" id="ARBA00005194"/>
    </source>
</evidence>
<evidence type="ECO:0000259" key="9">
    <source>
        <dbReference type="Pfam" id="PF00364"/>
    </source>
</evidence>
<feature type="compositionally biased region" description="Low complexity" evidence="8">
    <location>
        <begin position="75"/>
        <end position="87"/>
    </location>
</feature>
<evidence type="ECO:0000256" key="8">
    <source>
        <dbReference type="SAM" id="MobiDB-lite"/>
    </source>
</evidence>
<protein>
    <recommendedName>
        <fullName evidence="7">Biotin carboxyl carrier protein of acetyl-CoA carboxylase</fullName>
    </recommendedName>
</protein>
<dbReference type="PANTHER" id="PTHR47597:SF1">
    <property type="entry name" value="IS A MEMBER OF THE PF|00364 BIOTIN-REQUIRING ENZYMES FAMILY-RELATED"/>
    <property type="match status" value="1"/>
</dbReference>
<dbReference type="InterPro" id="IPR001882">
    <property type="entry name" value="Biotin_BS"/>
</dbReference>
<feature type="domain" description="Lipoyl-binding" evidence="9">
    <location>
        <begin position="104"/>
        <end position="176"/>
    </location>
</feature>
<feature type="region of interest" description="Disordered" evidence="8">
    <location>
        <begin position="1"/>
        <end position="20"/>
    </location>
</feature>
<comment type="caution">
    <text evidence="10">The sequence shown here is derived from an EMBL/GenBank/DDBJ whole genome shotgun (WGS) entry which is preliminary data.</text>
</comment>
<gene>
    <name evidence="10" type="ORF">ACH429_20915</name>
</gene>
<dbReference type="CDD" id="cd06850">
    <property type="entry name" value="biotinyl_domain"/>
    <property type="match status" value="1"/>
</dbReference>
<name>A0ABW7V0Q6_9ACTN</name>
<keyword evidence="3 7" id="KW-0276">Fatty acid metabolism</keyword>
<dbReference type="InterPro" id="IPR053217">
    <property type="entry name" value="ACC_Biotin_Carrier"/>
</dbReference>
<comment type="function">
    <text evidence="7">This protein is a component of the acetyl coenzyme A carboxylase complex; first, biotin carboxylase catalyzes the carboxylation of the carrier protein and then the transcarboxylase transfers the carboxyl group to form malonyl-CoA.</text>
</comment>
<evidence type="ECO:0000256" key="7">
    <source>
        <dbReference type="RuleBase" id="RU364072"/>
    </source>
</evidence>
<proteinExistence type="predicted"/>
<reference evidence="10 11" key="1">
    <citation type="submission" date="2024-10" db="EMBL/GenBank/DDBJ databases">
        <title>The Natural Products Discovery Center: Release of the First 8490 Sequenced Strains for Exploring Actinobacteria Biosynthetic Diversity.</title>
        <authorList>
            <person name="Kalkreuter E."/>
            <person name="Kautsar S.A."/>
            <person name="Yang D."/>
            <person name="Bader C.D."/>
            <person name="Teijaro C.N."/>
            <person name="Fluegel L."/>
            <person name="Davis C.M."/>
            <person name="Simpson J.R."/>
            <person name="Lauterbach L."/>
            <person name="Steele A.D."/>
            <person name="Gui C."/>
            <person name="Meng S."/>
            <person name="Li G."/>
            <person name="Viehrig K."/>
            <person name="Ye F."/>
            <person name="Su P."/>
            <person name="Kiefer A.F."/>
            <person name="Nichols A."/>
            <person name="Cepeda A.J."/>
            <person name="Yan W."/>
            <person name="Fan B."/>
            <person name="Jiang Y."/>
            <person name="Adhikari A."/>
            <person name="Zheng C.-J."/>
            <person name="Schuster L."/>
            <person name="Cowan T.M."/>
            <person name="Smanski M.J."/>
            <person name="Chevrette M.G."/>
            <person name="De Carvalho L.P.S."/>
            <person name="Shen B."/>
        </authorList>
    </citation>
    <scope>NUCLEOTIDE SEQUENCE [LARGE SCALE GENOMIC DNA]</scope>
    <source>
        <strain evidence="10 11">NPDC020327</strain>
    </source>
</reference>
<evidence type="ECO:0000256" key="4">
    <source>
        <dbReference type="ARBA" id="ARBA00023098"/>
    </source>
</evidence>
<feature type="region of interest" description="Disordered" evidence="8">
    <location>
        <begin position="62"/>
        <end position="98"/>
    </location>
</feature>
<dbReference type="RefSeq" id="WP_055470504.1">
    <property type="nucleotide sequence ID" value="NZ_JBIRWE010000009.1"/>
</dbReference>
<dbReference type="Gene3D" id="2.40.50.100">
    <property type="match status" value="1"/>
</dbReference>
<evidence type="ECO:0000256" key="2">
    <source>
        <dbReference type="ARBA" id="ARBA00022516"/>
    </source>
</evidence>
<dbReference type="InterPro" id="IPR000089">
    <property type="entry name" value="Biotin_lipoyl"/>
</dbReference>
<evidence type="ECO:0000256" key="5">
    <source>
        <dbReference type="ARBA" id="ARBA00023160"/>
    </source>
</evidence>
<keyword evidence="4 7" id="KW-0443">Lipid metabolism</keyword>
<dbReference type="Proteomes" id="UP001611548">
    <property type="component" value="Unassembled WGS sequence"/>
</dbReference>
<comment type="pathway">
    <text evidence="1 7">Lipid metabolism; fatty acid biosynthesis.</text>
</comment>
<dbReference type="PRINTS" id="PR01071">
    <property type="entry name" value="ACOABIOTINCC"/>
</dbReference>
<keyword evidence="5 7" id="KW-0275">Fatty acid biosynthesis</keyword>
<sequence length="180" mass="19713">MTVNDGKRNHHDLGYSPVPVGQAVQAETTLESVCRQVRELTRSAPTQPRRIRLRHGQTTVEVQWPNPEQPPGQAPAPSATGLPAAAANHPPGQKQRQEEELRYVTAGRVGTFYRCPEPGAPPFVTVGDVVRLGQTVGLIEVMKMLFPIEADTDGRIVEILISDTACVEFNEPLITIEPHL</sequence>
<dbReference type="PROSITE" id="PS00188">
    <property type="entry name" value="BIOTIN"/>
    <property type="match status" value="1"/>
</dbReference>
<keyword evidence="2 7" id="KW-0444">Lipid biosynthesis</keyword>
<evidence type="ECO:0000256" key="3">
    <source>
        <dbReference type="ARBA" id="ARBA00022832"/>
    </source>
</evidence>
<evidence type="ECO:0000256" key="6">
    <source>
        <dbReference type="ARBA" id="ARBA00023267"/>
    </source>
</evidence>
<keyword evidence="6 7" id="KW-0092">Biotin</keyword>
<evidence type="ECO:0000313" key="10">
    <source>
        <dbReference type="EMBL" id="MFI1966538.1"/>
    </source>
</evidence>
<dbReference type="InterPro" id="IPR011053">
    <property type="entry name" value="Single_hybrid_motif"/>
</dbReference>
<organism evidence="10 11">
    <name type="scientific">Streptomyces pathocidini</name>
    <dbReference type="NCBI Taxonomy" id="1650571"/>
    <lineage>
        <taxon>Bacteria</taxon>
        <taxon>Bacillati</taxon>
        <taxon>Actinomycetota</taxon>
        <taxon>Actinomycetes</taxon>
        <taxon>Kitasatosporales</taxon>
        <taxon>Streptomycetaceae</taxon>
        <taxon>Streptomyces</taxon>
    </lineage>
</organism>
<dbReference type="SUPFAM" id="SSF51230">
    <property type="entry name" value="Single hybrid motif"/>
    <property type="match status" value="1"/>
</dbReference>
<dbReference type="PANTHER" id="PTHR47597">
    <property type="entry name" value="IS A MEMBER OF THE PF|00364 BIOTIN-REQUIRING ENZYMES FAMILY-RELATED"/>
    <property type="match status" value="1"/>
</dbReference>